<protein>
    <submittedName>
        <fullName evidence="2">DUF6879 family protein</fullName>
    </submittedName>
</protein>
<proteinExistence type="predicted"/>
<organism evidence="2 3">
    <name type="scientific">Streptosporangium amethystogenes subsp. fukuiense</name>
    <dbReference type="NCBI Taxonomy" id="698418"/>
    <lineage>
        <taxon>Bacteria</taxon>
        <taxon>Bacillati</taxon>
        <taxon>Actinomycetota</taxon>
        <taxon>Actinomycetes</taxon>
        <taxon>Streptosporangiales</taxon>
        <taxon>Streptosporangiaceae</taxon>
        <taxon>Streptosporangium</taxon>
    </lineage>
</organism>
<evidence type="ECO:0000313" key="3">
    <source>
        <dbReference type="Proteomes" id="UP001596514"/>
    </source>
</evidence>
<comment type="caution">
    <text evidence="2">The sequence shown here is derived from an EMBL/GenBank/DDBJ whole genome shotgun (WGS) entry which is preliminary data.</text>
</comment>
<feature type="domain" description="DUF6879" evidence="1">
    <location>
        <begin position="4"/>
        <end position="166"/>
    </location>
</feature>
<dbReference type="RefSeq" id="WP_343965555.1">
    <property type="nucleotide sequence ID" value="NZ_BAAAGK010000034.1"/>
</dbReference>
<accession>A0ABW2TAB0</accession>
<name>A0ABW2TAB0_9ACTN</name>
<dbReference type="Proteomes" id="UP001596514">
    <property type="component" value="Unassembled WGS sequence"/>
</dbReference>
<dbReference type="Pfam" id="PF21806">
    <property type="entry name" value="DUF6879"/>
    <property type="match status" value="1"/>
</dbReference>
<reference evidence="3" key="1">
    <citation type="journal article" date="2019" name="Int. J. Syst. Evol. Microbiol.">
        <title>The Global Catalogue of Microorganisms (GCM) 10K type strain sequencing project: providing services to taxonomists for standard genome sequencing and annotation.</title>
        <authorList>
            <consortium name="The Broad Institute Genomics Platform"/>
            <consortium name="The Broad Institute Genome Sequencing Center for Infectious Disease"/>
            <person name="Wu L."/>
            <person name="Ma J."/>
        </authorList>
    </citation>
    <scope>NUCLEOTIDE SEQUENCE [LARGE SCALE GENOMIC DNA]</scope>
    <source>
        <strain evidence="3">JCM 10083</strain>
    </source>
</reference>
<sequence>MTYEKFQTCFHDAKRAWHLELKDTYRVAQEDEPLRKWLAGEHDDLAWRRPWQRFIREVTSAGCEVQRLRVVTVPHTDYTRWLLAIAGDNVKAGEDIRYLPRHLATDVDFPAEDCWLFDDDRLVLSVFPGDGRTGAFVVETDPQLIERYRAARDLTWSRGVPHADYV</sequence>
<gene>
    <name evidence="2" type="ORF">ACFQVD_36175</name>
</gene>
<dbReference type="EMBL" id="JBHTEE010000001">
    <property type="protein sequence ID" value="MFC7605553.1"/>
    <property type="molecule type" value="Genomic_DNA"/>
</dbReference>
<evidence type="ECO:0000259" key="1">
    <source>
        <dbReference type="Pfam" id="PF21806"/>
    </source>
</evidence>
<dbReference type="InterPro" id="IPR049244">
    <property type="entry name" value="DUF6879"/>
</dbReference>
<keyword evidence="3" id="KW-1185">Reference proteome</keyword>
<evidence type="ECO:0000313" key="2">
    <source>
        <dbReference type="EMBL" id="MFC7605553.1"/>
    </source>
</evidence>